<sequence>MTRGEHFDRDVVERTFLRRTAFMRDTGTRSTRASGANRSPTCCARTCPEGRSLSRARGRG</sequence>
<dbReference type="EMBL" id="SMLD01000121">
    <property type="protein sequence ID" value="TDE38212.1"/>
    <property type="molecule type" value="Genomic_DNA"/>
</dbReference>
<evidence type="ECO:0000313" key="2">
    <source>
        <dbReference type="Proteomes" id="UP000295136"/>
    </source>
</evidence>
<dbReference type="AlphaFoldDB" id="A0A4R5ETW9"/>
<gene>
    <name evidence="1" type="ORF">E1295_33755</name>
</gene>
<comment type="caution">
    <text evidence="1">The sequence shown here is derived from an EMBL/GenBank/DDBJ whole genome shotgun (WGS) entry which is preliminary data.</text>
</comment>
<name>A0A4R5ETW9_9ACTN</name>
<organism evidence="1 2">
    <name type="scientific">Nonomuraea mesophila</name>
    <dbReference type="NCBI Taxonomy" id="2530382"/>
    <lineage>
        <taxon>Bacteria</taxon>
        <taxon>Bacillati</taxon>
        <taxon>Actinomycetota</taxon>
        <taxon>Actinomycetes</taxon>
        <taxon>Streptosporangiales</taxon>
        <taxon>Streptosporangiaceae</taxon>
        <taxon>Nonomuraea</taxon>
    </lineage>
</organism>
<protein>
    <submittedName>
        <fullName evidence="1">Uncharacterized protein</fullName>
    </submittedName>
</protein>
<proteinExistence type="predicted"/>
<reference evidence="1 2" key="1">
    <citation type="submission" date="2019-03" db="EMBL/GenBank/DDBJ databases">
        <title>Draft genome sequences of novel Actinobacteria.</title>
        <authorList>
            <person name="Sahin N."/>
            <person name="Ay H."/>
            <person name="Saygin H."/>
        </authorList>
    </citation>
    <scope>NUCLEOTIDE SEQUENCE [LARGE SCALE GENOMIC DNA]</scope>
    <source>
        <strain evidence="1 2">6K102</strain>
    </source>
</reference>
<evidence type="ECO:0000313" key="1">
    <source>
        <dbReference type="EMBL" id="TDE38212.1"/>
    </source>
</evidence>
<accession>A0A4R5ETW9</accession>
<dbReference type="Proteomes" id="UP000295136">
    <property type="component" value="Unassembled WGS sequence"/>
</dbReference>
<keyword evidence="2" id="KW-1185">Reference proteome</keyword>